<dbReference type="Gene3D" id="1.20.1070.10">
    <property type="entry name" value="Rhodopsin 7-helix transmembrane proteins"/>
    <property type="match status" value="1"/>
</dbReference>
<keyword evidence="7 8" id="KW-0807">Transducer</keyword>
<dbReference type="InterPro" id="IPR000276">
    <property type="entry name" value="GPCR_Rhodpsn"/>
</dbReference>
<dbReference type="AlphaFoldDB" id="A0A9D4HKG0"/>
<name>A0A9D4HKG0_DREPO</name>
<keyword evidence="5 9" id="KW-0472">Membrane</keyword>
<dbReference type="Pfam" id="PF00001">
    <property type="entry name" value="7tm_1"/>
    <property type="match status" value="1"/>
</dbReference>
<comment type="caution">
    <text evidence="11">The sequence shown here is derived from an EMBL/GenBank/DDBJ whole genome shotgun (WGS) entry which is preliminary data.</text>
</comment>
<organism evidence="11 12">
    <name type="scientific">Dreissena polymorpha</name>
    <name type="common">Zebra mussel</name>
    <name type="synonym">Mytilus polymorpha</name>
    <dbReference type="NCBI Taxonomy" id="45954"/>
    <lineage>
        <taxon>Eukaryota</taxon>
        <taxon>Metazoa</taxon>
        <taxon>Spiralia</taxon>
        <taxon>Lophotrochozoa</taxon>
        <taxon>Mollusca</taxon>
        <taxon>Bivalvia</taxon>
        <taxon>Autobranchia</taxon>
        <taxon>Heteroconchia</taxon>
        <taxon>Euheterodonta</taxon>
        <taxon>Imparidentia</taxon>
        <taxon>Neoheterodontei</taxon>
        <taxon>Myida</taxon>
        <taxon>Dreissenoidea</taxon>
        <taxon>Dreissenidae</taxon>
        <taxon>Dreissena</taxon>
    </lineage>
</organism>
<keyword evidence="12" id="KW-1185">Reference proteome</keyword>
<evidence type="ECO:0000313" key="12">
    <source>
        <dbReference type="Proteomes" id="UP000828390"/>
    </source>
</evidence>
<dbReference type="SUPFAM" id="SSF81321">
    <property type="entry name" value="Family A G protein-coupled receptor-like"/>
    <property type="match status" value="1"/>
</dbReference>
<feature type="transmembrane region" description="Helical" evidence="9">
    <location>
        <begin position="246"/>
        <end position="268"/>
    </location>
</feature>
<evidence type="ECO:0000313" key="11">
    <source>
        <dbReference type="EMBL" id="KAH3719871.1"/>
    </source>
</evidence>
<keyword evidence="4 8" id="KW-0297">G-protein coupled receptor</keyword>
<gene>
    <name evidence="11" type="ORF">DPMN_062755</name>
</gene>
<comment type="subcellular location">
    <subcellularLocation>
        <location evidence="1">Membrane</location>
        <topology evidence="1">Multi-pass membrane protein</topology>
    </subcellularLocation>
</comment>
<reference evidence="11" key="1">
    <citation type="journal article" date="2019" name="bioRxiv">
        <title>The Genome of the Zebra Mussel, Dreissena polymorpha: A Resource for Invasive Species Research.</title>
        <authorList>
            <person name="McCartney M.A."/>
            <person name="Auch B."/>
            <person name="Kono T."/>
            <person name="Mallez S."/>
            <person name="Zhang Y."/>
            <person name="Obille A."/>
            <person name="Becker A."/>
            <person name="Abrahante J.E."/>
            <person name="Garbe J."/>
            <person name="Badalamenti J.P."/>
            <person name="Herman A."/>
            <person name="Mangelson H."/>
            <person name="Liachko I."/>
            <person name="Sullivan S."/>
            <person name="Sone E.D."/>
            <person name="Koren S."/>
            <person name="Silverstein K.A.T."/>
            <person name="Beckman K.B."/>
            <person name="Gohl D.M."/>
        </authorList>
    </citation>
    <scope>NUCLEOTIDE SEQUENCE</scope>
    <source>
        <strain evidence="11">Duluth1</strain>
        <tissue evidence="11">Whole animal</tissue>
    </source>
</reference>
<evidence type="ECO:0000256" key="6">
    <source>
        <dbReference type="ARBA" id="ARBA00023170"/>
    </source>
</evidence>
<keyword evidence="2 8" id="KW-0812">Transmembrane</keyword>
<keyword evidence="3 9" id="KW-1133">Transmembrane helix</keyword>
<dbReference type="CDD" id="cd00637">
    <property type="entry name" value="7tm_classA_rhodopsin-like"/>
    <property type="match status" value="1"/>
</dbReference>
<dbReference type="PRINTS" id="PR00237">
    <property type="entry name" value="GPCRRHODOPSN"/>
</dbReference>
<dbReference type="InterPro" id="IPR017452">
    <property type="entry name" value="GPCR_Rhodpsn_7TM"/>
</dbReference>
<dbReference type="GO" id="GO:0016020">
    <property type="term" value="C:membrane"/>
    <property type="evidence" value="ECO:0007669"/>
    <property type="project" value="UniProtKB-SubCell"/>
</dbReference>
<proteinExistence type="inferred from homology"/>
<evidence type="ECO:0000256" key="3">
    <source>
        <dbReference type="ARBA" id="ARBA00022989"/>
    </source>
</evidence>
<evidence type="ECO:0000259" key="10">
    <source>
        <dbReference type="PROSITE" id="PS50262"/>
    </source>
</evidence>
<evidence type="ECO:0000256" key="7">
    <source>
        <dbReference type="ARBA" id="ARBA00023224"/>
    </source>
</evidence>
<feature type="transmembrane region" description="Helical" evidence="9">
    <location>
        <begin position="114"/>
        <end position="139"/>
    </location>
</feature>
<feature type="domain" description="G-protein coupled receptors family 1 profile" evidence="10">
    <location>
        <begin position="1"/>
        <end position="308"/>
    </location>
</feature>
<dbReference type="Proteomes" id="UP000828390">
    <property type="component" value="Unassembled WGS sequence"/>
</dbReference>
<dbReference type="EMBL" id="JAIWYP010000013">
    <property type="protein sequence ID" value="KAH3719871.1"/>
    <property type="molecule type" value="Genomic_DNA"/>
</dbReference>
<evidence type="ECO:0000256" key="5">
    <source>
        <dbReference type="ARBA" id="ARBA00023136"/>
    </source>
</evidence>
<feature type="transmembrane region" description="Helical" evidence="9">
    <location>
        <begin position="64"/>
        <end position="88"/>
    </location>
</feature>
<reference evidence="11" key="2">
    <citation type="submission" date="2020-11" db="EMBL/GenBank/DDBJ databases">
        <authorList>
            <person name="McCartney M.A."/>
            <person name="Auch B."/>
            <person name="Kono T."/>
            <person name="Mallez S."/>
            <person name="Becker A."/>
            <person name="Gohl D.M."/>
            <person name="Silverstein K.A.T."/>
            <person name="Koren S."/>
            <person name="Bechman K.B."/>
            <person name="Herman A."/>
            <person name="Abrahante J.E."/>
            <person name="Garbe J."/>
        </authorList>
    </citation>
    <scope>NUCLEOTIDE SEQUENCE</scope>
    <source>
        <strain evidence="11">Duluth1</strain>
        <tissue evidence="11">Whole animal</tissue>
    </source>
</reference>
<comment type="similarity">
    <text evidence="8">Belongs to the G-protein coupled receptor 1 family.</text>
</comment>
<dbReference type="PANTHER" id="PTHR24238">
    <property type="entry name" value="G-PROTEIN COUPLED RECEPTOR"/>
    <property type="match status" value="1"/>
</dbReference>
<dbReference type="PROSITE" id="PS50262">
    <property type="entry name" value="G_PROTEIN_RECEP_F1_2"/>
    <property type="match status" value="1"/>
</dbReference>
<dbReference type="PANTHER" id="PTHR24238:SF47">
    <property type="entry name" value="ECDYSTEROIDS_DOPAMINE RECEPTOR-RELATED"/>
    <property type="match status" value="1"/>
</dbReference>
<keyword evidence="6 8" id="KW-0675">Receptor</keyword>
<accession>A0A9D4HKG0</accession>
<dbReference type="PROSITE" id="PS00237">
    <property type="entry name" value="G_PROTEIN_RECEP_F1_1"/>
    <property type="match status" value="1"/>
</dbReference>
<sequence>MPAEIVSQLYWYVYPMGKSFCKIKGFLNIFTVSSETYCLCAVAVDRWRKMCRPHGWQIRPQYAFRICIVIAVVAAVQSSPVLVLWGLYSYQIGNITVTVCEKDEQYIGSNSHQIYIVVNTVIIISSILAMDIVYIALYVNIPKLLLKPTHHLRTNASDESTDKRGTGTYPVDITDTDDGGVDSISKTLSIDIIDQNSQEPTTKDTKRSTGALCVLSNNASSSDIGTIPATTKRSQNKHKKTMRIRIITRLTLTLCVIFSITIFIYAGLLISIGSNKTKLHGMSYNGKALFLFALRLVFINHVINPFVYWIMDREFRNVLYQAFYRIRNK</sequence>
<dbReference type="GO" id="GO:0004930">
    <property type="term" value="F:G protein-coupled receptor activity"/>
    <property type="evidence" value="ECO:0007669"/>
    <property type="project" value="UniProtKB-KW"/>
</dbReference>
<evidence type="ECO:0000256" key="1">
    <source>
        <dbReference type="ARBA" id="ARBA00004141"/>
    </source>
</evidence>
<evidence type="ECO:0000256" key="4">
    <source>
        <dbReference type="ARBA" id="ARBA00023040"/>
    </source>
</evidence>
<feature type="transmembrane region" description="Helical" evidence="9">
    <location>
        <begin position="288"/>
        <end position="311"/>
    </location>
</feature>
<evidence type="ECO:0000256" key="9">
    <source>
        <dbReference type="SAM" id="Phobius"/>
    </source>
</evidence>
<evidence type="ECO:0000256" key="8">
    <source>
        <dbReference type="RuleBase" id="RU000688"/>
    </source>
</evidence>
<protein>
    <recommendedName>
        <fullName evidence="10">G-protein coupled receptors family 1 profile domain-containing protein</fullName>
    </recommendedName>
</protein>
<evidence type="ECO:0000256" key="2">
    <source>
        <dbReference type="ARBA" id="ARBA00022692"/>
    </source>
</evidence>